<evidence type="ECO:0000256" key="2">
    <source>
        <dbReference type="ARBA" id="ARBA00004162"/>
    </source>
</evidence>
<dbReference type="PANTHER" id="PTHR16795">
    <property type="entry name" value="LIMBIN/ELLIS-VAN CREVELD PROTEIN"/>
    <property type="match status" value="1"/>
</dbReference>
<gene>
    <name evidence="13" type="primary">LOC106808267</name>
</gene>
<sequence length="921" mass="105135">MVIASNQSITPRCLPMTVAITQPLYRQDEQWVGLGFLLGFLFGSLVGIFIALICCKNWYNKRKHGDVEHPLWVQRHPINKGYVHMVDDSPPAPVYQAHDNAVYMQGEKVISELHQRSTDISNHSVPITELTDIHDDGGAALGMSLLLTLNSSEEIAAEVSRQDVETTTALENNLWKDRNMLVLAMTQVLLNRLHKQDKISNEAASSIQLNLRNNLNTIIKTVDQERCAKELLIRGDERLSSNPAVTEDEMNNLHRELVHKMNSLIKEEESNVRRDLVKTAMLSENEANDVMGSFAGGATSIDQILSAKYARESQLIQQRLSERLLVAELGSQKRAQQSEEVQANIAARKAALTELAATNFDLRGKVDALIGEYERNVRRLNEKHEAGFLKQQAALTDHLQQKRAERMAEREKSQAGERQSFIVRAEKLTQPDELLKAYQDFELKQNSKMSKFHDDTDKSEHREMAAMLMEVKSDRDRELQMIDEAFINKLQDSLALPSADVTRLIQMHLTYMRNFTRAKEAERQQYSTILQDGLRERQRRWQTDYQSSQDEQRALLEQQDSAVTKVMEIQMGLDDEARKQILLEHRHNMQMLSNQLLMSKQRQYKILVRKLNVKRANLAVQRRQHKHDVHSKSAGTPDKLLLQEISMAERVLHAEHEEALTSLRQTLATETQQLLKEQDQRLAAVIGRLQVGRARRRAAIQQQDNTIGELQLQLGNKQSQQPVTTDAAGRQELATDPLRTDHILHQHMKVSTDTSKAPERRVSIRRVLNSTRLDVAKEKAEPNRRGGRRGDWTEGQTSIEQLHRQKLDGFRRDMRIYHQRQKEELDQQMAAQLHRALTDQKKSFLVKLAAITNMSEAELQKLVEKVVANGRGDSKQAAQLVKDLLQKLKKAKLKMDKHKDEKPPNGGATSGADGRGFESDV</sequence>
<dbReference type="InterPro" id="IPR026501">
    <property type="entry name" value="Limbin/EVC"/>
</dbReference>
<comment type="subcellular location">
    <subcellularLocation>
        <location evidence="2">Cell membrane</location>
        <topology evidence="2">Single-pass membrane protein</topology>
    </subcellularLocation>
    <subcellularLocation>
        <location evidence="1">Cytoplasm</location>
        <location evidence="1">Cytoskeleton</location>
        <location evidence="1">Cilium basal body</location>
    </subcellularLocation>
</comment>
<keyword evidence="8" id="KW-0206">Cytoskeleton</keyword>
<evidence type="ECO:0000256" key="1">
    <source>
        <dbReference type="ARBA" id="ARBA00004120"/>
    </source>
</evidence>
<keyword evidence="5 11" id="KW-0812">Transmembrane</keyword>
<accession>A0ABM1E2G8</accession>
<keyword evidence="3" id="KW-1003">Cell membrane</keyword>
<evidence type="ECO:0000256" key="6">
    <source>
        <dbReference type="ARBA" id="ARBA00022989"/>
    </source>
</evidence>
<dbReference type="RefSeq" id="XP_014666389.1">
    <property type="nucleotide sequence ID" value="XM_014810903.1"/>
</dbReference>
<protein>
    <submittedName>
        <fullName evidence="13">Trichohyalin-like</fullName>
    </submittedName>
</protein>
<evidence type="ECO:0000256" key="8">
    <source>
        <dbReference type="ARBA" id="ARBA00023212"/>
    </source>
</evidence>
<evidence type="ECO:0000313" key="13">
    <source>
        <dbReference type="RefSeq" id="XP_014666389.1"/>
    </source>
</evidence>
<keyword evidence="4" id="KW-0963">Cytoplasm</keyword>
<evidence type="ECO:0000256" key="9">
    <source>
        <dbReference type="ARBA" id="ARBA00023273"/>
    </source>
</evidence>
<evidence type="ECO:0000256" key="4">
    <source>
        <dbReference type="ARBA" id="ARBA00022490"/>
    </source>
</evidence>
<evidence type="ECO:0000256" key="11">
    <source>
        <dbReference type="SAM" id="Phobius"/>
    </source>
</evidence>
<dbReference type="PANTHER" id="PTHR16795:SF13">
    <property type="entry name" value="EVC COMPLEX MEMBER EVC"/>
    <property type="match status" value="1"/>
</dbReference>
<keyword evidence="7 11" id="KW-0472">Membrane</keyword>
<feature type="compositionally biased region" description="Basic and acidic residues" evidence="10">
    <location>
        <begin position="893"/>
        <end position="903"/>
    </location>
</feature>
<dbReference type="GeneID" id="106808267"/>
<proteinExistence type="predicted"/>
<dbReference type="Proteomes" id="UP000695022">
    <property type="component" value="Unplaced"/>
</dbReference>
<evidence type="ECO:0000256" key="7">
    <source>
        <dbReference type="ARBA" id="ARBA00023136"/>
    </source>
</evidence>
<feature type="region of interest" description="Disordered" evidence="10">
    <location>
        <begin position="892"/>
        <end position="921"/>
    </location>
</feature>
<name>A0ABM1E2G8_PRICU</name>
<evidence type="ECO:0000313" key="12">
    <source>
        <dbReference type="Proteomes" id="UP000695022"/>
    </source>
</evidence>
<organism evidence="12 13">
    <name type="scientific">Priapulus caudatus</name>
    <name type="common">Priapulid worm</name>
    <dbReference type="NCBI Taxonomy" id="37621"/>
    <lineage>
        <taxon>Eukaryota</taxon>
        <taxon>Metazoa</taxon>
        <taxon>Ecdysozoa</taxon>
        <taxon>Scalidophora</taxon>
        <taxon>Priapulida</taxon>
        <taxon>Priapulimorpha</taxon>
        <taxon>Priapulimorphida</taxon>
        <taxon>Priapulidae</taxon>
        <taxon>Priapulus</taxon>
    </lineage>
</organism>
<evidence type="ECO:0000256" key="3">
    <source>
        <dbReference type="ARBA" id="ARBA00022475"/>
    </source>
</evidence>
<evidence type="ECO:0000256" key="10">
    <source>
        <dbReference type="SAM" id="MobiDB-lite"/>
    </source>
</evidence>
<feature type="transmembrane region" description="Helical" evidence="11">
    <location>
        <begin position="31"/>
        <end position="54"/>
    </location>
</feature>
<evidence type="ECO:0000256" key="5">
    <source>
        <dbReference type="ARBA" id="ARBA00022692"/>
    </source>
</evidence>
<keyword evidence="6 11" id="KW-1133">Transmembrane helix</keyword>
<keyword evidence="12" id="KW-1185">Reference proteome</keyword>
<keyword evidence="9" id="KW-0966">Cell projection</keyword>
<reference evidence="13" key="1">
    <citation type="submission" date="2025-08" db="UniProtKB">
        <authorList>
            <consortium name="RefSeq"/>
        </authorList>
    </citation>
    <scope>IDENTIFICATION</scope>
</reference>